<feature type="domain" description="Ketoreductase" evidence="2">
    <location>
        <begin position="224"/>
        <end position="400"/>
    </location>
</feature>
<sequence length="463" mass="47507">MTDRYLELVNSGLTQKLAQQLGLPRPAVLRRHRPGRPLLDGPALVLGTGPDADLVARLLSSPAGGAPTTGETPAVLDGWDVEVHRHATPDVRYAAVVLVLTGVEHPDDLTAPVLAAASTLKRLRPGGRVVTLSHPALDSDAPAVAAARQGVDGFLRSLAKELRQGATGNGVVVAPGVPVSAPSVVAALRFFLSARSAFVDGQLLEVDSAAGELPTDWEKPLAGKVAVVTGAARGIGAAIADVLARDGASVVAVDVPAAGEQLAQVANRVRGTALQLDVTAPDAGDRIIAHAKARHGRLDVVVHNAGITRDKLLANMSDDRWASVLAVNIAAQLRINEALLTSGDFADEPRIVSLASTSGIAGNRGQTNYAASKGGVIGMVRATAPLLAPFGGTANAVAPGFIETEMTARIPAVTRQVARRLNSLQQGGQPVDVAEAIAFLASPAAGGILGRTLRVCGQNMVGR</sequence>
<dbReference type="PRINTS" id="PR00080">
    <property type="entry name" value="SDRFAMILY"/>
</dbReference>
<dbReference type="Proteomes" id="UP000614741">
    <property type="component" value="Unassembled WGS sequence"/>
</dbReference>
<dbReference type="InterPro" id="IPR020904">
    <property type="entry name" value="Sc_DH/Rdtase_CS"/>
</dbReference>
<dbReference type="InterPro" id="IPR036291">
    <property type="entry name" value="NAD(P)-bd_dom_sf"/>
</dbReference>
<dbReference type="NCBIfam" id="NF006110">
    <property type="entry name" value="PRK08261.1"/>
    <property type="match status" value="1"/>
</dbReference>
<reference evidence="3 4" key="1">
    <citation type="submission" date="2021-01" db="EMBL/GenBank/DDBJ databases">
        <title>Whole genome shotgun sequence of Cellulomonas phragmiteti NBRC 110785.</title>
        <authorList>
            <person name="Komaki H."/>
            <person name="Tamura T."/>
        </authorList>
    </citation>
    <scope>NUCLEOTIDE SEQUENCE [LARGE SCALE GENOMIC DNA]</scope>
    <source>
        <strain evidence="3 4">NBRC 110785</strain>
    </source>
</reference>
<dbReference type="EMBL" id="BONP01000010">
    <property type="protein sequence ID" value="GIG40287.1"/>
    <property type="molecule type" value="Genomic_DNA"/>
</dbReference>
<keyword evidence="4" id="KW-1185">Reference proteome</keyword>
<dbReference type="Gene3D" id="3.40.50.720">
    <property type="entry name" value="NAD(P)-binding Rossmann-like Domain"/>
    <property type="match status" value="2"/>
</dbReference>
<gene>
    <name evidence="3" type="primary">fabG_1</name>
    <name evidence="3" type="ORF">Cph01nite_20490</name>
</gene>
<dbReference type="PANTHER" id="PTHR42760:SF78">
    <property type="entry name" value="3-OXOACYL-[ACYL-CARRIER-PROTEIN] REDUCTASE [NADH]"/>
    <property type="match status" value="1"/>
</dbReference>
<name>A0ABQ4DLR0_9CELL</name>
<comment type="similarity">
    <text evidence="1">Belongs to the short-chain dehydrogenases/reductases (SDR) family.</text>
</comment>
<dbReference type="InterPro" id="IPR057326">
    <property type="entry name" value="KR_dom"/>
</dbReference>
<dbReference type="SMART" id="SM00822">
    <property type="entry name" value="PKS_KR"/>
    <property type="match status" value="1"/>
</dbReference>
<dbReference type="InterPro" id="IPR002347">
    <property type="entry name" value="SDR_fam"/>
</dbReference>
<accession>A0ABQ4DLR0</accession>
<comment type="caution">
    <text evidence="3">The sequence shown here is derived from an EMBL/GenBank/DDBJ whole genome shotgun (WGS) entry which is preliminary data.</text>
</comment>
<protein>
    <submittedName>
        <fullName evidence="3">3-oxoacyl-ACP reductase</fullName>
    </submittedName>
</protein>
<dbReference type="SUPFAM" id="SSF51735">
    <property type="entry name" value="NAD(P)-binding Rossmann-fold domains"/>
    <property type="match status" value="2"/>
</dbReference>
<dbReference type="PANTHER" id="PTHR42760">
    <property type="entry name" value="SHORT-CHAIN DEHYDROGENASES/REDUCTASES FAMILY MEMBER"/>
    <property type="match status" value="1"/>
</dbReference>
<evidence type="ECO:0000259" key="2">
    <source>
        <dbReference type="SMART" id="SM00822"/>
    </source>
</evidence>
<evidence type="ECO:0000313" key="4">
    <source>
        <dbReference type="Proteomes" id="UP000614741"/>
    </source>
</evidence>
<proteinExistence type="inferred from homology"/>
<dbReference type="PRINTS" id="PR00081">
    <property type="entry name" value="GDHRDH"/>
</dbReference>
<dbReference type="RefSeq" id="WP_203673867.1">
    <property type="nucleotide sequence ID" value="NZ_BONP01000010.1"/>
</dbReference>
<evidence type="ECO:0000313" key="3">
    <source>
        <dbReference type="EMBL" id="GIG40287.1"/>
    </source>
</evidence>
<dbReference type="PROSITE" id="PS00061">
    <property type="entry name" value="ADH_SHORT"/>
    <property type="match status" value="1"/>
</dbReference>
<dbReference type="Pfam" id="PF13561">
    <property type="entry name" value="adh_short_C2"/>
    <property type="match status" value="1"/>
</dbReference>
<evidence type="ECO:0000256" key="1">
    <source>
        <dbReference type="ARBA" id="ARBA00006484"/>
    </source>
</evidence>
<organism evidence="3 4">
    <name type="scientific">Cellulomonas phragmiteti</name>
    <dbReference type="NCBI Taxonomy" id="478780"/>
    <lineage>
        <taxon>Bacteria</taxon>
        <taxon>Bacillati</taxon>
        <taxon>Actinomycetota</taxon>
        <taxon>Actinomycetes</taxon>
        <taxon>Micrococcales</taxon>
        <taxon>Cellulomonadaceae</taxon>
        <taxon>Cellulomonas</taxon>
    </lineage>
</organism>